<evidence type="ECO:0000256" key="1">
    <source>
        <dbReference type="SAM" id="Coils"/>
    </source>
</evidence>
<feature type="region of interest" description="Disordered" evidence="2">
    <location>
        <begin position="1088"/>
        <end position="1134"/>
    </location>
</feature>
<feature type="region of interest" description="Disordered" evidence="2">
    <location>
        <begin position="160"/>
        <end position="212"/>
    </location>
</feature>
<feature type="region of interest" description="Disordered" evidence="2">
    <location>
        <begin position="253"/>
        <end position="299"/>
    </location>
</feature>
<feature type="compositionally biased region" description="Basic and acidic residues" evidence="2">
    <location>
        <begin position="1095"/>
        <end position="1107"/>
    </location>
</feature>
<feature type="compositionally biased region" description="Polar residues" evidence="2">
    <location>
        <begin position="868"/>
        <end position="877"/>
    </location>
</feature>
<feature type="region of interest" description="Disordered" evidence="2">
    <location>
        <begin position="743"/>
        <end position="938"/>
    </location>
</feature>
<feature type="compositionally biased region" description="Polar residues" evidence="2">
    <location>
        <begin position="1294"/>
        <end position="1304"/>
    </location>
</feature>
<feature type="compositionally biased region" description="Basic and acidic residues" evidence="2">
    <location>
        <begin position="1282"/>
        <end position="1293"/>
    </location>
</feature>
<dbReference type="EMBL" id="OU963870">
    <property type="protein sequence ID" value="CAH0778460.1"/>
    <property type="molecule type" value="Genomic_DNA"/>
</dbReference>
<gene>
    <name evidence="3" type="ORF">BEMITA_LOCUS14269</name>
</gene>
<name>A0A9P0CC03_BEMTA</name>
<evidence type="ECO:0000313" key="3">
    <source>
        <dbReference type="EMBL" id="CAH0778460.1"/>
    </source>
</evidence>
<feature type="compositionally biased region" description="Polar residues" evidence="2">
    <location>
        <begin position="981"/>
        <end position="996"/>
    </location>
</feature>
<accession>A0A9P0CC03</accession>
<feature type="compositionally biased region" description="Polar residues" evidence="2">
    <location>
        <begin position="921"/>
        <end position="931"/>
    </location>
</feature>
<feature type="region of interest" description="Disordered" evidence="2">
    <location>
        <begin position="981"/>
        <end position="1037"/>
    </location>
</feature>
<keyword evidence="1" id="KW-0175">Coiled coil</keyword>
<feature type="compositionally biased region" description="Acidic residues" evidence="2">
    <location>
        <begin position="769"/>
        <end position="784"/>
    </location>
</feature>
<evidence type="ECO:0000256" key="2">
    <source>
        <dbReference type="SAM" id="MobiDB-lite"/>
    </source>
</evidence>
<feature type="compositionally biased region" description="Basic and acidic residues" evidence="2">
    <location>
        <begin position="59"/>
        <end position="88"/>
    </location>
</feature>
<feature type="compositionally biased region" description="Basic and acidic residues" evidence="2">
    <location>
        <begin position="1174"/>
        <end position="1183"/>
    </location>
</feature>
<feature type="compositionally biased region" description="Basic and acidic residues" evidence="2">
    <location>
        <begin position="290"/>
        <end position="299"/>
    </location>
</feature>
<feature type="compositionally biased region" description="Polar residues" evidence="2">
    <location>
        <begin position="844"/>
        <end position="857"/>
    </location>
</feature>
<feature type="region of interest" description="Disordered" evidence="2">
    <location>
        <begin position="1452"/>
        <end position="1525"/>
    </location>
</feature>
<feature type="compositionally biased region" description="Basic and acidic residues" evidence="2">
    <location>
        <begin position="908"/>
        <end position="920"/>
    </location>
</feature>
<feature type="compositionally biased region" description="Polar residues" evidence="2">
    <location>
        <begin position="1185"/>
        <end position="1195"/>
    </location>
</feature>
<feature type="compositionally biased region" description="Low complexity" evidence="2">
    <location>
        <begin position="785"/>
        <end position="794"/>
    </location>
</feature>
<feature type="compositionally biased region" description="Polar residues" evidence="2">
    <location>
        <begin position="1509"/>
        <end position="1525"/>
    </location>
</feature>
<feature type="compositionally biased region" description="Polar residues" evidence="2">
    <location>
        <begin position="1267"/>
        <end position="1281"/>
    </location>
</feature>
<feature type="compositionally biased region" description="Basic and acidic residues" evidence="2">
    <location>
        <begin position="34"/>
        <end position="52"/>
    </location>
</feature>
<sequence length="1525" mass="171231">MGAVTWSSPAQAEPGPELDSSTDPKVCNDSGVEELSKEDANELKTNQKDTKKQHPISSHLHERENSEEADLEKEYDIVKFSPEPEIRQNLEPIMNHPTGGRIPEKIDKTEETREVEDVINGDTSNTQKTRILSLYDSFIPNPSDGATAIFTTTLTSTVDKTKSETTNKGEIRDNKEHETFVDGFPSDGESSRLRVRGTEPNEIQPKTKENNCDVTVKSVNDLATPEESNSTHKFKFDQLMSKILTEDDVELEVGGELNSVTEEEPELCGVEGEEVRSEGSNGEEEEDEETKERRERKRKEMEEFKLALAAKRSERQKAIASIAEEMRTLRKTSEELESEREEKKRLEAHVTALKDVAAISRQMLKIREIQVTDLKSKLESLETTSLNDFNELRVEYEKQMENIRSLRQLYDERAAAMSLEHQRQMERERAKVEVLELKLRDQETAFREHNDEVAELRKAVERAEAEREKVTADYNELKERTSSLSCENKALSSQMTLINNLFSHMLTEPDLDLDKLTSLLKDNHNLINDLTIKGDINETAALLVHITRQAEANDESRVETTKERDSVQQEIAENLPKVWRVLLELLSHYSAPIAVPDADKTNGCYKDIETPYGTRSVISVSQTFLRLKDLILEKNSLVKEVGRLKTLNTTLETRLDNQEKRLSVVSSELHKTWGVVSKLRMQHKQLHTSEQILRYELQHKRLMLNELKEELEYCRVKWEEARKKNDQSEEDWLELRKEFSERKIRQTSNSAESGYDEDDSGQIGSSDSPSEDADEIDLPEDDCPSSESVSPEPSFIGNTGEKGELSKAPTLAKDEHSQMMTISSMRSPDRISAEVPKDGEPVGSHQSPGLRTTSPEDSSIEDEVVINRSGSQESQTMNEERQAVMCKSPEPTISVSDNISLHDVNQIEAEKKEKETERSTDNVTPEVTSAFSEDVPNVAEEKHVLENTDKQCIEAAENSDGLLDTRALRLKRLEEQCTSVLSKMSKTSQRSDSMSSRLEELHKKHGSLDVVDCTSEQRTSPSAENSKTNSNFSGKESSMTCDEILDARALRLTRLEEQCSSLLHKMVKTSERGDSISDKLDQLHEQYGSTDAESSECRLEPKSESKVNQEPIIPTLTNPETGMVPKLDDEKNKVEECKGSEAVLDARALRLKRLEEQCSSLLTKMSRTSQRGDSISEKLEELHSQYGSTETGASSSDRERVGSRPRLQRMRRQSTSSSEGSTEVKDIDKTQVVQSSSDPLPTDGGSGAPMQESTGTTETSERLGCESESNLTLHNETSAFETESKGSERDVESKCSSITATSLDTPGDSKEIPGDLTAGICNAEVEKTSLYLEEQLSPGDLSDSISAVDSTDLLVENNEPTPSQRKETTQEHTSRPDEVFKSDMESQNETFKNTSDRLENRSLRLTMLENQSQNLFKRLTITSNKREALSNRLESLHEHYGSTENITSLEMVSTSGGNEDRVKADDPVETNSSESSLADLKRTGEEPSDPSVELPSNNNAEFSTPPHEVSSTSVSPEQDQNLNEK</sequence>
<feature type="compositionally biased region" description="Basic and acidic residues" evidence="2">
    <location>
        <begin position="827"/>
        <end position="840"/>
    </location>
</feature>
<reference evidence="3" key="1">
    <citation type="submission" date="2021-12" db="EMBL/GenBank/DDBJ databases">
        <authorList>
            <person name="King R."/>
        </authorList>
    </citation>
    <scope>NUCLEOTIDE SEQUENCE</scope>
</reference>
<proteinExistence type="predicted"/>
<organism evidence="3 4">
    <name type="scientific">Bemisia tabaci</name>
    <name type="common">Sweetpotato whitefly</name>
    <name type="synonym">Aleurodes tabaci</name>
    <dbReference type="NCBI Taxonomy" id="7038"/>
    <lineage>
        <taxon>Eukaryota</taxon>
        <taxon>Metazoa</taxon>
        <taxon>Ecdysozoa</taxon>
        <taxon>Arthropoda</taxon>
        <taxon>Hexapoda</taxon>
        <taxon>Insecta</taxon>
        <taxon>Pterygota</taxon>
        <taxon>Neoptera</taxon>
        <taxon>Paraneoptera</taxon>
        <taxon>Hemiptera</taxon>
        <taxon>Sternorrhyncha</taxon>
        <taxon>Aleyrodoidea</taxon>
        <taxon>Aleyrodidae</taxon>
        <taxon>Aleyrodinae</taxon>
        <taxon>Bemisia</taxon>
    </lineage>
</organism>
<evidence type="ECO:0000313" key="4">
    <source>
        <dbReference type="Proteomes" id="UP001152759"/>
    </source>
</evidence>
<feature type="compositionally biased region" description="Basic and acidic residues" evidence="2">
    <location>
        <begin position="160"/>
        <end position="180"/>
    </location>
</feature>
<feature type="region of interest" description="Disordered" evidence="2">
    <location>
        <begin position="1354"/>
        <end position="1398"/>
    </location>
</feature>
<feature type="region of interest" description="Disordered" evidence="2">
    <location>
        <begin position="1"/>
        <end position="122"/>
    </location>
</feature>
<feature type="compositionally biased region" description="Basic and acidic residues" evidence="2">
    <location>
        <begin position="189"/>
        <end position="211"/>
    </location>
</feature>
<feature type="compositionally biased region" description="Basic and acidic residues" evidence="2">
    <location>
        <begin position="102"/>
        <end position="116"/>
    </location>
</feature>
<feature type="compositionally biased region" description="Basic and acidic residues" evidence="2">
    <location>
        <begin position="1364"/>
        <end position="1384"/>
    </location>
</feature>
<dbReference type="Proteomes" id="UP001152759">
    <property type="component" value="Chromosome 9"/>
</dbReference>
<feature type="compositionally biased region" description="Polar residues" evidence="2">
    <location>
        <begin position="1014"/>
        <end position="1037"/>
    </location>
</feature>
<protein>
    <submittedName>
        <fullName evidence="3">Uncharacterized protein</fullName>
    </submittedName>
</protein>
<keyword evidence="4" id="KW-1185">Reference proteome</keyword>
<feature type="coiled-coil region" evidence="1">
    <location>
        <begin position="386"/>
        <end position="494"/>
    </location>
</feature>
<feature type="region of interest" description="Disordered" evidence="2">
    <location>
        <begin position="1165"/>
        <end position="1315"/>
    </location>
</feature>
<feature type="compositionally biased region" description="Polar residues" evidence="2">
    <location>
        <begin position="1"/>
        <end position="10"/>
    </location>
</feature>